<evidence type="ECO:0000313" key="2">
    <source>
        <dbReference type="EMBL" id="ROI15928.1"/>
    </source>
</evidence>
<evidence type="ECO:0000256" key="1">
    <source>
        <dbReference type="SAM" id="MobiDB-lite"/>
    </source>
</evidence>
<sequence>MKWGKFVSSSLDVVVSAATSTDGVKSPSSSSSSQRCKFPSLLRVFRKILSMILPCVSSCELDQSSTIETQTASVDTHTDVLSDASSSPAVSRFSDQEFDPHAVTQEKEAIRDVPGEESSTSSSSSAKKQTLRSGGHRRLCLYQHSVCFLLRRE</sequence>
<dbReference type="Proteomes" id="UP000281406">
    <property type="component" value="Unassembled WGS sequence"/>
</dbReference>
<reference evidence="2 3" key="1">
    <citation type="submission" date="2018-10" db="EMBL/GenBank/DDBJ databases">
        <title>Genome assembly for a Yunnan-Guizhou Plateau 3E fish, Anabarilius grahami (Regan), and its evolutionary and genetic applications.</title>
        <authorList>
            <person name="Jiang W."/>
        </authorList>
    </citation>
    <scope>NUCLEOTIDE SEQUENCE [LARGE SCALE GENOMIC DNA]</scope>
    <source>
        <strain evidence="2">AG-KIZ</strain>
        <tissue evidence="2">Muscle</tissue>
    </source>
</reference>
<accession>A0A3N0XF30</accession>
<gene>
    <name evidence="2" type="ORF">DPX16_11660</name>
</gene>
<dbReference type="AlphaFoldDB" id="A0A3N0XF30"/>
<proteinExistence type="predicted"/>
<dbReference type="EMBL" id="RJVU01075893">
    <property type="protein sequence ID" value="ROI15928.1"/>
    <property type="molecule type" value="Genomic_DNA"/>
</dbReference>
<organism evidence="2 3">
    <name type="scientific">Anabarilius grahami</name>
    <name type="common">Kanglang fish</name>
    <name type="synonym">Barilius grahami</name>
    <dbReference type="NCBI Taxonomy" id="495550"/>
    <lineage>
        <taxon>Eukaryota</taxon>
        <taxon>Metazoa</taxon>
        <taxon>Chordata</taxon>
        <taxon>Craniata</taxon>
        <taxon>Vertebrata</taxon>
        <taxon>Euteleostomi</taxon>
        <taxon>Actinopterygii</taxon>
        <taxon>Neopterygii</taxon>
        <taxon>Teleostei</taxon>
        <taxon>Ostariophysi</taxon>
        <taxon>Cypriniformes</taxon>
        <taxon>Xenocyprididae</taxon>
        <taxon>Xenocypridinae</taxon>
        <taxon>Xenocypridinae incertae sedis</taxon>
        <taxon>Anabarilius</taxon>
    </lineage>
</organism>
<protein>
    <submittedName>
        <fullName evidence="2">Uncharacterized protein</fullName>
    </submittedName>
</protein>
<feature type="compositionally biased region" description="Basic and acidic residues" evidence="1">
    <location>
        <begin position="94"/>
        <end position="114"/>
    </location>
</feature>
<evidence type="ECO:0000313" key="3">
    <source>
        <dbReference type="Proteomes" id="UP000281406"/>
    </source>
</evidence>
<comment type="caution">
    <text evidence="2">The sequence shown here is derived from an EMBL/GenBank/DDBJ whole genome shotgun (WGS) entry which is preliminary data.</text>
</comment>
<keyword evidence="3" id="KW-1185">Reference proteome</keyword>
<name>A0A3N0XF30_ANAGA</name>
<feature type="region of interest" description="Disordered" evidence="1">
    <location>
        <begin position="70"/>
        <end position="130"/>
    </location>
</feature>